<reference evidence="1 2" key="1">
    <citation type="submission" date="2023-09" db="EMBL/GenBank/DDBJ databases">
        <authorList>
            <person name="Rey-Velasco X."/>
        </authorList>
    </citation>
    <scope>NUCLEOTIDE SEQUENCE [LARGE SCALE GENOMIC DNA]</scope>
    <source>
        <strain evidence="1 2">F363</strain>
    </source>
</reference>
<proteinExistence type="predicted"/>
<keyword evidence="2" id="KW-1185">Reference proteome</keyword>
<dbReference type="Gene3D" id="3.10.20.30">
    <property type="match status" value="1"/>
</dbReference>
<name>A0ABU3CB46_9FLAO</name>
<accession>A0ABU3CB46</accession>
<dbReference type="CDD" id="cd00754">
    <property type="entry name" value="Ubl_MoaD"/>
    <property type="match status" value="1"/>
</dbReference>
<gene>
    <name evidence="1" type="ORF">RM553_11630</name>
</gene>
<dbReference type="InterPro" id="IPR012675">
    <property type="entry name" value="Beta-grasp_dom_sf"/>
</dbReference>
<evidence type="ECO:0000313" key="1">
    <source>
        <dbReference type="EMBL" id="MDT0643483.1"/>
    </source>
</evidence>
<sequence length="78" mass="8594">MISIKYFGAVAEATKRPSENLELKSSSLEDVLKELHLKYNLKNIPVKLALNQEIINSTEGVQVKKNDELAVLPPFAGG</sequence>
<dbReference type="EMBL" id="JAVRHQ010000013">
    <property type="protein sequence ID" value="MDT0643483.1"/>
    <property type="molecule type" value="Genomic_DNA"/>
</dbReference>
<dbReference type="InterPro" id="IPR016155">
    <property type="entry name" value="Mopterin_synth/thiamin_S_b"/>
</dbReference>
<organism evidence="1 2">
    <name type="scientific">Autumnicola tepida</name>
    <dbReference type="NCBI Taxonomy" id="3075595"/>
    <lineage>
        <taxon>Bacteria</taxon>
        <taxon>Pseudomonadati</taxon>
        <taxon>Bacteroidota</taxon>
        <taxon>Flavobacteriia</taxon>
        <taxon>Flavobacteriales</taxon>
        <taxon>Flavobacteriaceae</taxon>
        <taxon>Autumnicola</taxon>
    </lineage>
</organism>
<dbReference type="Proteomes" id="UP001262889">
    <property type="component" value="Unassembled WGS sequence"/>
</dbReference>
<evidence type="ECO:0000313" key="2">
    <source>
        <dbReference type="Proteomes" id="UP001262889"/>
    </source>
</evidence>
<comment type="caution">
    <text evidence="1">The sequence shown here is derived from an EMBL/GenBank/DDBJ whole genome shotgun (WGS) entry which is preliminary data.</text>
</comment>
<dbReference type="Pfam" id="PF02597">
    <property type="entry name" value="ThiS"/>
    <property type="match status" value="1"/>
</dbReference>
<dbReference type="InterPro" id="IPR003749">
    <property type="entry name" value="ThiS/MoaD-like"/>
</dbReference>
<dbReference type="RefSeq" id="WP_311535103.1">
    <property type="nucleotide sequence ID" value="NZ_JAVRHQ010000013.1"/>
</dbReference>
<dbReference type="SUPFAM" id="SSF54285">
    <property type="entry name" value="MoaD/ThiS"/>
    <property type="match status" value="1"/>
</dbReference>
<protein>
    <submittedName>
        <fullName evidence="1">MoaD/ThiS family protein</fullName>
    </submittedName>
</protein>